<keyword evidence="3" id="KW-1185">Reference proteome</keyword>
<evidence type="ECO:0000313" key="3">
    <source>
        <dbReference type="Proteomes" id="UP000614287"/>
    </source>
</evidence>
<dbReference type="PANTHER" id="PTHR34383:SF1">
    <property type="entry name" value="ADP-POLYPHOSPHATE PHOSPHOTRANSFERASE"/>
    <property type="match status" value="1"/>
</dbReference>
<dbReference type="SUPFAM" id="SSF52540">
    <property type="entry name" value="P-loop containing nucleoside triphosphate hydrolases"/>
    <property type="match status" value="1"/>
</dbReference>
<dbReference type="Proteomes" id="UP000614287">
    <property type="component" value="Unassembled WGS sequence"/>
</dbReference>
<dbReference type="AlphaFoldDB" id="A0A8J3CNL3"/>
<sequence length="215" mass="24814">MTKQPITKQAEALPQAVQNDISERQNAAVYTNLQAVGDIVNNTIAGEIVMFDRSWYNRTGVERVMGFCSDQEYTEFMRQCPEFERNSMRSGIILVKFWCSVNRNVQRQRFSERKNHPLKQWKLSPIDMASLDKWEDYTATKEAMFYHTDTADSPWTVIKSDCKKHAHLNAMSHILQLLPYNNRDVQVAVPVDALLVSRPGMGHVLENGKRNDTFD</sequence>
<proteinExistence type="predicted"/>
<reference evidence="2" key="1">
    <citation type="journal article" date="2014" name="Int. J. Syst. Evol. Microbiol.">
        <title>Complete genome sequence of Corynebacterium casei LMG S-19264T (=DSM 44701T), isolated from a smear-ripened cheese.</title>
        <authorList>
            <consortium name="US DOE Joint Genome Institute (JGI-PGF)"/>
            <person name="Walter F."/>
            <person name="Albersmeier A."/>
            <person name="Kalinowski J."/>
            <person name="Ruckert C."/>
        </authorList>
    </citation>
    <scope>NUCLEOTIDE SEQUENCE</scope>
    <source>
        <strain evidence="2">KCTC 32501</strain>
    </source>
</reference>
<organism evidence="2 3">
    <name type="scientific">Formosimonas limnophila</name>
    <dbReference type="NCBI Taxonomy" id="1384487"/>
    <lineage>
        <taxon>Bacteria</taxon>
        <taxon>Pseudomonadati</taxon>
        <taxon>Pseudomonadota</taxon>
        <taxon>Betaproteobacteria</taxon>
        <taxon>Burkholderiales</taxon>
        <taxon>Burkholderiaceae</taxon>
        <taxon>Formosimonas</taxon>
    </lineage>
</organism>
<gene>
    <name evidence="2" type="ORF">GCM10009007_19470</name>
</gene>
<dbReference type="PANTHER" id="PTHR34383">
    <property type="entry name" value="POLYPHOSPHATE:AMP PHOSPHOTRANSFERASE-RELATED"/>
    <property type="match status" value="1"/>
</dbReference>
<evidence type="ECO:0000313" key="2">
    <source>
        <dbReference type="EMBL" id="GHA78510.1"/>
    </source>
</evidence>
<feature type="domain" description="Polyphosphate kinase-2-related" evidence="1">
    <location>
        <begin position="45"/>
        <end position="183"/>
    </location>
</feature>
<comment type="caution">
    <text evidence="2">The sequence shown here is derived from an EMBL/GenBank/DDBJ whole genome shotgun (WGS) entry which is preliminary data.</text>
</comment>
<protein>
    <recommendedName>
        <fullName evidence="1">Polyphosphate kinase-2-related domain-containing protein</fullName>
    </recommendedName>
</protein>
<accession>A0A8J3CNL3</accession>
<dbReference type="Pfam" id="PF03976">
    <property type="entry name" value="PPK2"/>
    <property type="match status" value="1"/>
</dbReference>
<dbReference type="Gene3D" id="3.40.50.300">
    <property type="entry name" value="P-loop containing nucleotide triphosphate hydrolases"/>
    <property type="match status" value="1"/>
</dbReference>
<reference evidence="2" key="2">
    <citation type="submission" date="2020-09" db="EMBL/GenBank/DDBJ databases">
        <authorList>
            <person name="Sun Q."/>
            <person name="Kim S."/>
        </authorList>
    </citation>
    <scope>NUCLEOTIDE SEQUENCE</scope>
    <source>
        <strain evidence="2">KCTC 32501</strain>
    </source>
</reference>
<dbReference type="EMBL" id="BMZG01000012">
    <property type="protein sequence ID" value="GHA78510.1"/>
    <property type="molecule type" value="Genomic_DNA"/>
</dbReference>
<evidence type="ECO:0000259" key="1">
    <source>
        <dbReference type="Pfam" id="PF03976"/>
    </source>
</evidence>
<name>A0A8J3CNL3_9BURK</name>
<dbReference type="InterPro" id="IPR027417">
    <property type="entry name" value="P-loop_NTPase"/>
</dbReference>
<dbReference type="InterPro" id="IPR022488">
    <property type="entry name" value="PPK2-related"/>
</dbReference>